<dbReference type="Proteomes" id="UP001151699">
    <property type="component" value="Chromosome A"/>
</dbReference>
<keyword evidence="2" id="KW-1185">Reference proteome</keyword>
<comment type="caution">
    <text evidence="1">The sequence shown here is derived from an EMBL/GenBank/DDBJ whole genome shotgun (WGS) entry which is preliminary data.</text>
</comment>
<dbReference type="EMBL" id="WJQU01000001">
    <property type="protein sequence ID" value="KAJ6647995.1"/>
    <property type="molecule type" value="Genomic_DNA"/>
</dbReference>
<name>A0A9Q0S9B2_9DIPT</name>
<protein>
    <submittedName>
        <fullName evidence="1">Uncharacterized protein</fullName>
    </submittedName>
</protein>
<organism evidence="1 2">
    <name type="scientific">Pseudolycoriella hygida</name>
    <dbReference type="NCBI Taxonomy" id="35572"/>
    <lineage>
        <taxon>Eukaryota</taxon>
        <taxon>Metazoa</taxon>
        <taxon>Ecdysozoa</taxon>
        <taxon>Arthropoda</taxon>
        <taxon>Hexapoda</taxon>
        <taxon>Insecta</taxon>
        <taxon>Pterygota</taxon>
        <taxon>Neoptera</taxon>
        <taxon>Endopterygota</taxon>
        <taxon>Diptera</taxon>
        <taxon>Nematocera</taxon>
        <taxon>Sciaroidea</taxon>
        <taxon>Sciaridae</taxon>
        <taxon>Pseudolycoriella</taxon>
    </lineage>
</organism>
<accession>A0A9Q0S9B2</accession>
<evidence type="ECO:0000313" key="1">
    <source>
        <dbReference type="EMBL" id="KAJ6647995.1"/>
    </source>
</evidence>
<sequence length="145" mass="16721">MESFKRGSSNISVPSGSKRSKTVDILSDEILVESFENPQTDMETTFQTQSEEDQLRKVLEDWSAVGLFEELKRRNITIKNLHKLEDADYMELIKNDDTLHAQLLDFRLNHRQWKSFSNVYYADPLPGKRAPTAACYTEDITKCGN</sequence>
<proteinExistence type="predicted"/>
<gene>
    <name evidence="1" type="ORF">Bhyg_03220</name>
</gene>
<evidence type="ECO:0000313" key="2">
    <source>
        <dbReference type="Proteomes" id="UP001151699"/>
    </source>
</evidence>
<reference evidence="1" key="1">
    <citation type="submission" date="2022-07" db="EMBL/GenBank/DDBJ databases">
        <authorList>
            <person name="Trinca V."/>
            <person name="Uliana J.V.C."/>
            <person name="Torres T.T."/>
            <person name="Ward R.J."/>
            <person name="Monesi N."/>
        </authorList>
    </citation>
    <scope>NUCLEOTIDE SEQUENCE</scope>
    <source>
        <strain evidence="1">HSMRA1968</strain>
        <tissue evidence="1">Whole embryos</tissue>
    </source>
</reference>
<dbReference type="AlphaFoldDB" id="A0A9Q0S9B2"/>